<evidence type="ECO:0000313" key="3">
    <source>
        <dbReference type="Proteomes" id="UP000039865"/>
    </source>
</evidence>
<feature type="compositionally biased region" description="Basic and acidic residues" evidence="1">
    <location>
        <begin position="22"/>
        <end position="37"/>
    </location>
</feature>
<organism evidence="2 3">
    <name type="scientific">Stylonychia lemnae</name>
    <name type="common">Ciliate</name>
    <dbReference type="NCBI Taxonomy" id="5949"/>
    <lineage>
        <taxon>Eukaryota</taxon>
        <taxon>Sar</taxon>
        <taxon>Alveolata</taxon>
        <taxon>Ciliophora</taxon>
        <taxon>Intramacronucleata</taxon>
        <taxon>Spirotrichea</taxon>
        <taxon>Stichotrichia</taxon>
        <taxon>Sporadotrichida</taxon>
        <taxon>Oxytrichidae</taxon>
        <taxon>Stylonychinae</taxon>
        <taxon>Stylonychia</taxon>
    </lineage>
</organism>
<dbReference type="InParanoid" id="A0A077ZRY5"/>
<evidence type="ECO:0000256" key="1">
    <source>
        <dbReference type="SAM" id="MobiDB-lite"/>
    </source>
</evidence>
<reference evidence="2 3" key="1">
    <citation type="submission" date="2014-06" db="EMBL/GenBank/DDBJ databases">
        <authorList>
            <person name="Swart Estienne"/>
        </authorList>
    </citation>
    <scope>NUCLEOTIDE SEQUENCE [LARGE SCALE GENOMIC DNA]</scope>
    <source>
        <strain evidence="2 3">130c</strain>
    </source>
</reference>
<protein>
    <submittedName>
        <fullName evidence="2">Uncharacterized protein</fullName>
    </submittedName>
</protein>
<accession>A0A077ZRY5</accession>
<name>A0A077ZRY5_STYLE</name>
<feature type="region of interest" description="Disordered" evidence="1">
    <location>
        <begin position="22"/>
        <end position="59"/>
    </location>
</feature>
<sequence length="373" mass="41657">MTTISDAFGVSNLFSLPIDHSCKDSTSDSSKRSRRESVSGVAGVHEEGHSGHSDTQYEDPLFDDEGLLESYTKIWESFNDKDLVPQKVSKSPNLSHSCPFYNQVYSNSPSNEDGQYLSDVASWMTRSFQENIAAPKAYLPPAQSLLSPAWCLSGDHTVMTLPPRAKANSFGFQATANDSENSQKQSKNGVGAHQNRKEGIFSALNTPPKKVFSIFSKQLNPEDDTQEENWEEDTNDTEIMKNINSLLDSGNPQKKPQYPYRTLEIVINNYMLNEALQKVSDPQELDSWAGLRDDLSFMHIQSQGRLSFKSTQFYYHAHTIALKLMIYTNSGCDNSFEVVSVLAAINKKDKVQSKVGLYSKISNEECTVEASNL</sequence>
<keyword evidence="3" id="KW-1185">Reference proteome</keyword>
<gene>
    <name evidence="2" type="primary">Contig5133.g5505</name>
    <name evidence="2" type="ORF">STYLEM_1074</name>
</gene>
<dbReference type="AlphaFoldDB" id="A0A077ZRY5"/>
<evidence type="ECO:0000313" key="2">
    <source>
        <dbReference type="EMBL" id="CDW72120.1"/>
    </source>
</evidence>
<proteinExistence type="predicted"/>
<dbReference type="EMBL" id="CCKQ01001022">
    <property type="protein sequence ID" value="CDW72120.1"/>
    <property type="molecule type" value="Genomic_DNA"/>
</dbReference>
<dbReference type="Proteomes" id="UP000039865">
    <property type="component" value="Unassembled WGS sequence"/>
</dbReference>